<dbReference type="GO" id="GO:0005975">
    <property type="term" value="P:carbohydrate metabolic process"/>
    <property type="evidence" value="ECO:0007669"/>
    <property type="project" value="InterPro"/>
</dbReference>
<dbReference type="EMBL" id="DVFW01000030">
    <property type="protein sequence ID" value="HIQ80968.1"/>
    <property type="molecule type" value="Genomic_DNA"/>
</dbReference>
<accession>A0A9D0ZIC4</accession>
<reference evidence="7" key="2">
    <citation type="journal article" date="2021" name="PeerJ">
        <title>Extensive microbial diversity within the chicken gut microbiome revealed by metagenomics and culture.</title>
        <authorList>
            <person name="Gilroy R."/>
            <person name="Ravi A."/>
            <person name="Getino M."/>
            <person name="Pursley I."/>
            <person name="Horton D.L."/>
            <person name="Alikhan N.F."/>
            <person name="Baker D."/>
            <person name="Gharbi K."/>
            <person name="Hall N."/>
            <person name="Watson M."/>
            <person name="Adriaenssens E.M."/>
            <person name="Foster-Nyarko E."/>
            <person name="Jarju S."/>
            <person name="Secka A."/>
            <person name="Antonio M."/>
            <person name="Oren A."/>
            <person name="Chaudhuri R.R."/>
            <person name="La Ragione R."/>
            <person name="Hildebrand F."/>
            <person name="Pallen M.J."/>
        </authorList>
    </citation>
    <scope>NUCLEOTIDE SEQUENCE</scope>
    <source>
        <strain evidence="7">ChiSjej1B19-3389</strain>
    </source>
</reference>
<evidence type="ECO:0000259" key="4">
    <source>
        <dbReference type="PROSITE" id="PS51781"/>
    </source>
</evidence>
<dbReference type="InterPro" id="IPR001223">
    <property type="entry name" value="Glyco_hydro18_cat"/>
</dbReference>
<dbReference type="Pfam" id="PF08239">
    <property type="entry name" value="SH3_3"/>
    <property type="match status" value="1"/>
</dbReference>
<dbReference type="AlphaFoldDB" id="A0A9D0ZIC4"/>
<dbReference type="GO" id="GO:0016798">
    <property type="term" value="F:hydrolase activity, acting on glycosyl bonds"/>
    <property type="evidence" value="ECO:0007669"/>
    <property type="project" value="UniProtKB-KW"/>
</dbReference>
<organism evidence="7 8">
    <name type="scientific">Candidatus Scatavimonas merdigallinarum</name>
    <dbReference type="NCBI Taxonomy" id="2840914"/>
    <lineage>
        <taxon>Bacteria</taxon>
        <taxon>Bacillati</taxon>
        <taxon>Bacillota</taxon>
        <taxon>Clostridia</taxon>
        <taxon>Eubacteriales</taxon>
        <taxon>Oscillospiraceae</taxon>
        <taxon>Oscillospiraceae incertae sedis</taxon>
        <taxon>Candidatus Scatavimonas</taxon>
    </lineage>
</organism>
<evidence type="ECO:0000259" key="5">
    <source>
        <dbReference type="PROSITE" id="PS51782"/>
    </source>
</evidence>
<dbReference type="PROSITE" id="PS51782">
    <property type="entry name" value="LYSM"/>
    <property type="match status" value="2"/>
</dbReference>
<dbReference type="SUPFAM" id="SSF50044">
    <property type="entry name" value="SH3-domain"/>
    <property type="match status" value="1"/>
</dbReference>
<dbReference type="Pfam" id="PF01476">
    <property type="entry name" value="LysM"/>
    <property type="match status" value="2"/>
</dbReference>
<evidence type="ECO:0000259" key="6">
    <source>
        <dbReference type="PROSITE" id="PS51910"/>
    </source>
</evidence>
<dbReference type="CDD" id="cd00118">
    <property type="entry name" value="LysM"/>
    <property type="match status" value="2"/>
</dbReference>
<dbReference type="Proteomes" id="UP000886787">
    <property type="component" value="Unassembled WGS sequence"/>
</dbReference>
<keyword evidence="3" id="KW-1133">Transmembrane helix</keyword>
<keyword evidence="3" id="KW-0472">Membrane</keyword>
<dbReference type="InterPro" id="IPR036779">
    <property type="entry name" value="LysM_dom_sf"/>
</dbReference>
<feature type="transmembrane region" description="Helical" evidence="3">
    <location>
        <begin position="63"/>
        <end position="85"/>
    </location>
</feature>
<dbReference type="InterPro" id="IPR003646">
    <property type="entry name" value="SH3-like_bac-type"/>
</dbReference>
<dbReference type="InterPro" id="IPR036028">
    <property type="entry name" value="SH3-like_dom_sf"/>
</dbReference>
<dbReference type="Gene3D" id="3.10.50.10">
    <property type="match status" value="1"/>
</dbReference>
<dbReference type="InterPro" id="IPR017853">
    <property type="entry name" value="GH"/>
</dbReference>
<feature type="compositionally biased region" description="Low complexity" evidence="2">
    <location>
        <begin position="423"/>
        <end position="434"/>
    </location>
</feature>
<feature type="region of interest" description="Disordered" evidence="2">
    <location>
        <begin position="410"/>
        <end position="454"/>
    </location>
</feature>
<dbReference type="SMART" id="SM00636">
    <property type="entry name" value="Glyco_18"/>
    <property type="match status" value="1"/>
</dbReference>
<evidence type="ECO:0000313" key="8">
    <source>
        <dbReference type="Proteomes" id="UP000886787"/>
    </source>
</evidence>
<keyword evidence="3" id="KW-0812">Transmembrane</keyword>
<evidence type="ECO:0000313" key="7">
    <source>
        <dbReference type="EMBL" id="HIQ80968.1"/>
    </source>
</evidence>
<keyword evidence="1" id="KW-0378">Hydrolase</keyword>
<dbReference type="PROSITE" id="PS51910">
    <property type="entry name" value="GH18_2"/>
    <property type="match status" value="1"/>
</dbReference>
<proteinExistence type="predicted"/>
<dbReference type="SUPFAM" id="SSF54106">
    <property type="entry name" value="LysM domain"/>
    <property type="match status" value="2"/>
</dbReference>
<evidence type="ECO:0000256" key="1">
    <source>
        <dbReference type="ARBA" id="ARBA00023295"/>
    </source>
</evidence>
<dbReference type="Gene3D" id="3.20.20.80">
    <property type="entry name" value="Glycosidases"/>
    <property type="match status" value="1"/>
</dbReference>
<keyword evidence="1" id="KW-0326">Glycosidase</keyword>
<dbReference type="PROSITE" id="PS51781">
    <property type="entry name" value="SH3B"/>
    <property type="match status" value="1"/>
</dbReference>
<dbReference type="GO" id="GO:0008061">
    <property type="term" value="F:chitin binding"/>
    <property type="evidence" value="ECO:0007669"/>
    <property type="project" value="InterPro"/>
</dbReference>
<dbReference type="PANTHER" id="PTHR46066">
    <property type="entry name" value="CHITINASE DOMAIN-CONTAINING PROTEIN 1 FAMILY MEMBER"/>
    <property type="match status" value="1"/>
</dbReference>
<dbReference type="InterPro" id="IPR011583">
    <property type="entry name" value="Chitinase_II/V-like_cat"/>
</dbReference>
<evidence type="ECO:0000256" key="3">
    <source>
        <dbReference type="SAM" id="Phobius"/>
    </source>
</evidence>
<dbReference type="SMART" id="SM00257">
    <property type="entry name" value="LysM"/>
    <property type="match status" value="2"/>
</dbReference>
<evidence type="ECO:0000256" key="2">
    <source>
        <dbReference type="SAM" id="MobiDB-lite"/>
    </source>
</evidence>
<reference evidence="7" key="1">
    <citation type="submission" date="2020-10" db="EMBL/GenBank/DDBJ databases">
        <authorList>
            <person name="Gilroy R."/>
        </authorList>
    </citation>
    <scope>NUCLEOTIDE SEQUENCE</scope>
    <source>
        <strain evidence="7">ChiSjej1B19-3389</strain>
    </source>
</reference>
<dbReference type="InterPro" id="IPR029070">
    <property type="entry name" value="Chitinase_insertion_sf"/>
</dbReference>
<gene>
    <name evidence="7" type="ORF">IAD32_06755</name>
</gene>
<feature type="domain" description="SH3b" evidence="4">
    <location>
        <begin position="456"/>
        <end position="522"/>
    </location>
</feature>
<dbReference type="Gene3D" id="3.10.350.10">
    <property type="entry name" value="LysM domain"/>
    <property type="match status" value="2"/>
</dbReference>
<protein>
    <submittedName>
        <fullName evidence="7">LysM peptidoglycan-binding domain-containing protein</fullName>
    </submittedName>
</protein>
<dbReference type="Gene3D" id="2.30.30.40">
    <property type="entry name" value="SH3 Domains"/>
    <property type="match status" value="1"/>
</dbReference>
<comment type="caution">
    <text evidence="7">The sequence shown here is derived from an EMBL/GenBank/DDBJ whole genome shotgun (WGS) entry which is preliminary data.</text>
</comment>
<sequence>MLPAIKLVSNHNGTYDIILEYTREDVEFAQEFDVGKNVLSNSKEILASVKAYAKKAKIASVKIFVSGILIATIAFSFFLSVFAAGDRYSMGYLYSGTDHQQIEYVNQTHNALDTVSPSYFDIEQDGSLKLNYLSEYLIETMHAKNIKVVPFLSNHWNRTAGINALQNVEGLSTQIADYVAQYNLDGVNVDIENVTHEQRDQYTQLVKLLREKIPQHKEVSVAVAANPNNWQTGWHGSYDYAALAQYADHLFIMAYDEHYEGGEAGPVAGIDFVERSVQYALTKTTPDKIVVGIPFYGRVWSLDNDRIVGKGVSSKTILDILDNCQATVTYDEASQSVKAEFKITQASARYTVGGDFVLQPGDYVVWFENEQSYEAKLDLVEKYDLKGVGSWSLGQEDPSIWEHYDSWLNGDAENATSPETNAPTLPEQTETPEVPETPETPENGESSTDPPVTEEGKDAWVLLNQTKVSVYKNANLKGKVVATLSGGDHIFVLEDNGKGVYRVRLSDGKTGYVSSSYITMEKQPDNTAPSEPSAEYFLYEVKTGDTLWKIAAAHLGSGSRYTEIMRINGLTSEVIYSGMQLKIPVSTNSGNTGNADSIFRKYTVKRGDTLWKIAKAQLGDGNRYTEIMELNNLTGTVIYSGQTLKLPKK</sequence>
<dbReference type="PANTHER" id="PTHR46066:SF2">
    <property type="entry name" value="CHITINASE DOMAIN-CONTAINING PROTEIN 1"/>
    <property type="match status" value="1"/>
</dbReference>
<dbReference type="InterPro" id="IPR018392">
    <property type="entry name" value="LysM"/>
</dbReference>
<dbReference type="Pfam" id="PF00704">
    <property type="entry name" value="Glyco_hydro_18"/>
    <property type="match status" value="1"/>
</dbReference>
<dbReference type="SUPFAM" id="SSF51445">
    <property type="entry name" value="(Trans)glycosidases"/>
    <property type="match status" value="1"/>
</dbReference>
<feature type="domain" description="LysM" evidence="5">
    <location>
        <begin position="600"/>
        <end position="646"/>
    </location>
</feature>
<feature type="domain" description="GH18" evidence="6">
    <location>
        <begin position="87"/>
        <end position="411"/>
    </location>
</feature>
<name>A0A9D0ZIC4_9FIRM</name>
<feature type="domain" description="LysM" evidence="5">
    <location>
        <begin position="537"/>
        <end position="583"/>
    </location>
</feature>